<reference evidence="3 4" key="1">
    <citation type="submission" date="2016-11" db="EMBL/GenBank/DDBJ databases">
        <title>Draft Genome Sequences of Nine Cyanobacterial Strains from Diverse Habitats.</title>
        <authorList>
            <person name="Zhu T."/>
            <person name="Hou S."/>
            <person name="Lu X."/>
            <person name="Hess W.R."/>
        </authorList>
    </citation>
    <scope>NUCLEOTIDE SEQUENCE [LARGE SCALE GENOMIC DNA]</scope>
    <source>
        <strain evidence="3 4">NIES-30</strain>
    </source>
</reference>
<accession>A0A1U7J248</accession>
<comment type="caution">
    <text evidence="3">The sequence shown here is derived from an EMBL/GenBank/DDBJ whole genome shotgun (WGS) entry which is preliminary data.</text>
</comment>
<keyword evidence="1" id="KW-0472">Membrane</keyword>
<organism evidence="3 4">
    <name type="scientific">Phormidium tenue NIES-30</name>
    <dbReference type="NCBI Taxonomy" id="549789"/>
    <lineage>
        <taxon>Bacteria</taxon>
        <taxon>Bacillati</taxon>
        <taxon>Cyanobacteriota</taxon>
        <taxon>Cyanophyceae</taxon>
        <taxon>Oscillatoriophycideae</taxon>
        <taxon>Oscillatoriales</taxon>
        <taxon>Oscillatoriaceae</taxon>
        <taxon>Phormidium</taxon>
    </lineage>
</organism>
<sequence length="386" mass="43950">MTTCPPSVSSTPVLTDDATLSAALECLKAHLPVTMQGECQPETLYEVLLWAASHHDSIEHATQQLTGVPTGNDLRYHLDKFEDMVMVEQQLNAALQSHLPSGIVNHRHRLAIDLHLLPYYGQPSEAEVPYIYRSQAKAGTTSFFAYATVYVIRAHRRVTLAIHAVRRGETMVAIITRLLDTMNPLTVKVERLYLDRGFYSVPVIRWLMALTLPFIMPAIIRGKTGGTRALGKGRRSYQTVYTLSSPTHGSVTCPMVIICRYRNGAQGNHGIQYLLYVVYRANVAWSQVHRHYRYRFGIETSYRLKNQARIRSTTKNPVLRLLYIALAFILVNLWVYLLWQAVSATRRGGRRVFQERFPLKTMLSFIHQAVERHFPLVRAVYLPMAA</sequence>
<feature type="transmembrane region" description="Helical" evidence="1">
    <location>
        <begin position="318"/>
        <end position="339"/>
    </location>
</feature>
<dbReference type="EMBL" id="MRCG01000014">
    <property type="protein sequence ID" value="OKH46109.1"/>
    <property type="molecule type" value="Genomic_DNA"/>
</dbReference>
<feature type="domain" description="Transposase IS4-like" evidence="2">
    <location>
        <begin position="111"/>
        <end position="332"/>
    </location>
</feature>
<keyword evidence="4" id="KW-1185">Reference proteome</keyword>
<evidence type="ECO:0000256" key="1">
    <source>
        <dbReference type="SAM" id="Phobius"/>
    </source>
</evidence>
<evidence type="ECO:0000259" key="2">
    <source>
        <dbReference type="Pfam" id="PF01609"/>
    </source>
</evidence>
<dbReference type="Pfam" id="PF01609">
    <property type="entry name" value="DDE_Tnp_1"/>
    <property type="match status" value="1"/>
</dbReference>
<dbReference type="GO" id="GO:0003677">
    <property type="term" value="F:DNA binding"/>
    <property type="evidence" value="ECO:0007669"/>
    <property type="project" value="InterPro"/>
</dbReference>
<dbReference type="InterPro" id="IPR002559">
    <property type="entry name" value="Transposase_11"/>
</dbReference>
<dbReference type="Proteomes" id="UP000185557">
    <property type="component" value="Unassembled WGS sequence"/>
</dbReference>
<proteinExistence type="predicted"/>
<dbReference type="RefSeq" id="WP_073609741.1">
    <property type="nucleotide sequence ID" value="NZ_MRCG01000014.1"/>
</dbReference>
<dbReference type="PANTHER" id="PTHR33252:SF2">
    <property type="entry name" value="TRANSPOSASE IS4-LIKE DOMAIN-CONTAINING PROTEIN"/>
    <property type="match status" value="1"/>
</dbReference>
<keyword evidence="1" id="KW-1133">Transmembrane helix</keyword>
<dbReference type="GO" id="GO:0006313">
    <property type="term" value="P:DNA transposition"/>
    <property type="evidence" value="ECO:0007669"/>
    <property type="project" value="InterPro"/>
</dbReference>
<evidence type="ECO:0000313" key="3">
    <source>
        <dbReference type="EMBL" id="OKH46109.1"/>
    </source>
</evidence>
<feature type="transmembrane region" description="Helical" evidence="1">
    <location>
        <begin position="203"/>
        <end position="220"/>
    </location>
</feature>
<dbReference type="PANTHER" id="PTHR33252">
    <property type="entry name" value="THIRD ORF IN TRANSPOSON ISC1160"/>
    <property type="match status" value="1"/>
</dbReference>
<evidence type="ECO:0000313" key="4">
    <source>
        <dbReference type="Proteomes" id="UP000185557"/>
    </source>
</evidence>
<dbReference type="AlphaFoldDB" id="A0A1U7J248"/>
<protein>
    <submittedName>
        <fullName evidence="3">Transposase</fullName>
    </submittedName>
</protein>
<dbReference type="GO" id="GO:0004803">
    <property type="term" value="F:transposase activity"/>
    <property type="evidence" value="ECO:0007669"/>
    <property type="project" value="InterPro"/>
</dbReference>
<keyword evidence="1" id="KW-0812">Transmembrane</keyword>
<gene>
    <name evidence="3" type="ORF">NIES30_17580</name>
</gene>
<name>A0A1U7J248_9CYAN</name>